<keyword evidence="1" id="KW-1133">Transmembrane helix</keyword>
<evidence type="ECO:0000256" key="1">
    <source>
        <dbReference type="SAM" id="Phobius"/>
    </source>
</evidence>
<evidence type="ECO:0000259" key="3">
    <source>
        <dbReference type="Pfam" id="PF18935"/>
    </source>
</evidence>
<proteinExistence type="predicted"/>
<evidence type="ECO:0000313" key="5">
    <source>
        <dbReference type="Proteomes" id="UP000294564"/>
    </source>
</evidence>
<dbReference type="AlphaFoldDB" id="A0A4R2NZP1"/>
<evidence type="ECO:0000313" key="4">
    <source>
        <dbReference type="EMBL" id="TCP27011.1"/>
    </source>
</evidence>
<sequence>MKNSIYIFAFIFFCTLAAYSQTKDTTKTETRSLQYTQIQQPEYDPLNPSRAAFYSAIFPGAGQIYNNRYWWQLPLIYGGMATSIYFYIDNNNEYQRFRTAFRRRKAGLPDEFSDVNGVPLISDAGLESAQKQLRQNRDLSLLTTVLIYVLQIVEASVTAHLIQFDSTDSLTLTPSAMPNINYNEENTHKLGLTLKYSF</sequence>
<organism evidence="4 5">
    <name type="scientific">Tenacibaculum skagerrakense</name>
    <dbReference type="NCBI Taxonomy" id="186571"/>
    <lineage>
        <taxon>Bacteria</taxon>
        <taxon>Pseudomonadati</taxon>
        <taxon>Bacteroidota</taxon>
        <taxon>Flavobacteriia</taxon>
        <taxon>Flavobacteriales</taxon>
        <taxon>Flavobacteriaceae</taxon>
        <taxon>Tenacibaculum</taxon>
    </lineage>
</organism>
<comment type="caution">
    <text evidence="4">The sequence shown here is derived from an EMBL/GenBank/DDBJ whole genome shotgun (WGS) entry which is preliminary data.</text>
</comment>
<evidence type="ECO:0000256" key="2">
    <source>
        <dbReference type="SAM" id="SignalP"/>
    </source>
</evidence>
<dbReference type="Pfam" id="PF18935">
    <property type="entry name" value="DUF5683"/>
    <property type="match status" value="1"/>
</dbReference>
<gene>
    <name evidence="4" type="ORF">EV195_102353</name>
</gene>
<keyword evidence="5" id="KW-1185">Reference proteome</keyword>
<feature type="chain" id="PRO_5020398142" description="DUF5683 domain-containing protein" evidence="2">
    <location>
        <begin position="21"/>
        <end position="198"/>
    </location>
</feature>
<name>A0A4R2NZP1_9FLAO</name>
<feature type="signal peptide" evidence="2">
    <location>
        <begin position="1"/>
        <end position="20"/>
    </location>
</feature>
<dbReference type="RefSeq" id="WP_132793937.1">
    <property type="nucleotide sequence ID" value="NZ_SLXM01000002.1"/>
</dbReference>
<feature type="transmembrane region" description="Helical" evidence="1">
    <location>
        <begin position="69"/>
        <end position="88"/>
    </location>
</feature>
<dbReference type="InterPro" id="IPR043738">
    <property type="entry name" value="DUF5683"/>
</dbReference>
<accession>A0A4R2NZP1</accession>
<reference evidence="4 5" key="1">
    <citation type="submission" date="2019-03" db="EMBL/GenBank/DDBJ databases">
        <title>Genomic Encyclopedia of Type Strains, Phase IV (KMG-IV): sequencing the most valuable type-strain genomes for metagenomic binning, comparative biology and taxonomic classification.</title>
        <authorList>
            <person name="Goeker M."/>
        </authorList>
    </citation>
    <scope>NUCLEOTIDE SEQUENCE [LARGE SCALE GENOMIC DNA]</scope>
    <source>
        <strain evidence="4 5">DSM 14836</strain>
    </source>
</reference>
<dbReference type="EMBL" id="SLXM01000002">
    <property type="protein sequence ID" value="TCP27011.1"/>
    <property type="molecule type" value="Genomic_DNA"/>
</dbReference>
<feature type="transmembrane region" description="Helical" evidence="1">
    <location>
        <begin position="139"/>
        <end position="162"/>
    </location>
</feature>
<dbReference type="Proteomes" id="UP000294564">
    <property type="component" value="Unassembled WGS sequence"/>
</dbReference>
<dbReference type="OrthoDB" id="9813910at2"/>
<keyword evidence="1" id="KW-0472">Membrane</keyword>
<keyword evidence="1" id="KW-0812">Transmembrane</keyword>
<feature type="domain" description="DUF5683" evidence="3">
    <location>
        <begin position="45"/>
        <end position="198"/>
    </location>
</feature>
<protein>
    <recommendedName>
        <fullName evidence="3">DUF5683 domain-containing protein</fullName>
    </recommendedName>
</protein>
<keyword evidence="2" id="KW-0732">Signal</keyword>